<dbReference type="AlphaFoldDB" id="T0CXP0"/>
<dbReference type="InterPro" id="IPR011050">
    <property type="entry name" value="Pectin_lyase_fold/virulence"/>
</dbReference>
<reference evidence="2" key="1">
    <citation type="journal article" date="2022" name="G3 (Bethesda)">
        <title>Unveiling the complete genome sequence of Alicyclobacillus acidoterrestris DSM 3922T, a taint-producing strain.</title>
        <authorList>
            <person name="Leonardo I.C."/>
            <person name="Barreto Crespo M.T."/>
            <person name="Gaspar F.B."/>
        </authorList>
    </citation>
    <scope>NUCLEOTIDE SEQUENCE [LARGE SCALE GENOMIC DNA]</scope>
    <source>
        <strain evidence="2">DSM 3922</strain>
    </source>
</reference>
<protein>
    <submittedName>
        <fullName evidence="1">Polymer-forming cytoskeletal protein</fullName>
    </submittedName>
</protein>
<dbReference type="Proteomes" id="UP000829401">
    <property type="component" value="Chromosome"/>
</dbReference>
<organism evidence="1 2">
    <name type="scientific">Alicyclobacillus acidoterrestris (strain ATCC 49025 / DSM 3922 / CIP 106132 / NCIMB 13137 / GD3B)</name>
    <dbReference type="NCBI Taxonomy" id="1356854"/>
    <lineage>
        <taxon>Bacteria</taxon>
        <taxon>Bacillati</taxon>
        <taxon>Bacillota</taxon>
        <taxon>Bacilli</taxon>
        <taxon>Bacillales</taxon>
        <taxon>Alicyclobacillaceae</taxon>
        <taxon>Alicyclobacillus</taxon>
    </lineage>
</organism>
<evidence type="ECO:0000313" key="2">
    <source>
        <dbReference type="Proteomes" id="UP000829401"/>
    </source>
</evidence>
<dbReference type="EMBL" id="CP080467">
    <property type="protein sequence ID" value="UNO49651.1"/>
    <property type="molecule type" value="Genomic_DNA"/>
</dbReference>
<dbReference type="KEGG" id="aaco:K1I37_03685"/>
<accession>A0A9E6ZL87</accession>
<gene>
    <name evidence="1" type="ORF">K1I37_03685</name>
</gene>
<dbReference type="InterPro" id="IPR012332">
    <property type="entry name" value="Autotransporter_pectin_lyase_C"/>
</dbReference>
<dbReference type="Gene3D" id="2.160.20.20">
    <property type="match status" value="1"/>
</dbReference>
<evidence type="ECO:0000313" key="1">
    <source>
        <dbReference type="EMBL" id="UNO49651.1"/>
    </source>
</evidence>
<keyword evidence="2" id="KW-1185">Reference proteome</keyword>
<dbReference type="STRING" id="1356854.N007_11455"/>
<proteinExistence type="predicted"/>
<dbReference type="RefSeq" id="WP_021297339.1">
    <property type="nucleotide sequence ID" value="NZ_AURB01000151.1"/>
</dbReference>
<sequence>MRRKRNQGEEGYTLLWVLMLGVVMVTLVSAAMFASSYVMGTGVHGLQTETVGHLTSDTEIQNDLSNIEQIITDTATKEQSELTDADGVSKVTGDAAQQLDAQGYTATITDSYTDSSGTIHEVVRVSKGGSSITLDVTFQSSGSGSTTSTVPVRQTQNPYPYSQYSSEYVADGNATTQAQVDAAEETKAGGPYIVIHSSTPGGNPTDLNLNSGTMTYGDAAGDMKELVTGNVVANSGATLTVHGSLDATNVTLNSGGTATIDGDVIANTVTVNGKLTISGQLSCQTLNINSGSQLQVGSLADGTALSVNTGFTIEQNASIQGGVTVNSNGNLTIDGSLIETGPVTVNSGATLHVKGDAVVASTMVNGTSKKDGWVLMNSQSSLLIDGNLCVDQYLYQNSGTTVKVQKEAAIALGTRGNGGSFSANPYVQSASCPVSSQPGGSGYTLKSITEI</sequence>
<name>T0CXP0_ALIAG</name>
<accession>T0CXP0</accession>
<dbReference type="SUPFAM" id="SSF51126">
    <property type="entry name" value="Pectin lyase-like"/>
    <property type="match status" value="1"/>
</dbReference>